<protein>
    <submittedName>
        <fullName evidence="1">Uncharacterized protein</fullName>
    </submittedName>
</protein>
<evidence type="ECO:0000313" key="1">
    <source>
        <dbReference type="EMBL" id="CAA9573380.1"/>
    </source>
</evidence>
<gene>
    <name evidence="1" type="ORF">AVDCRST_MAG59-3814</name>
</gene>
<accession>A0A6J4VAX8</accession>
<dbReference type="AlphaFoldDB" id="A0A6J4VAX8"/>
<proteinExistence type="predicted"/>
<organism evidence="1">
    <name type="scientific">uncultured Thermomicrobiales bacterium</name>
    <dbReference type="NCBI Taxonomy" id="1645740"/>
    <lineage>
        <taxon>Bacteria</taxon>
        <taxon>Pseudomonadati</taxon>
        <taxon>Thermomicrobiota</taxon>
        <taxon>Thermomicrobia</taxon>
        <taxon>Thermomicrobiales</taxon>
        <taxon>environmental samples</taxon>
    </lineage>
</organism>
<reference evidence="1" key="1">
    <citation type="submission" date="2020-02" db="EMBL/GenBank/DDBJ databases">
        <authorList>
            <person name="Meier V. D."/>
        </authorList>
    </citation>
    <scope>NUCLEOTIDE SEQUENCE</scope>
    <source>
        <strain evidence="1">AVDCRST_MAG59</strain>
    </source>
</reference>
<sequence length="71" mass="7579">MVRLPLPYRTARPGKISRIPRGRFGAMPPRHLAAGAMAGGRRCAEAGGVGIALERERWAGPDATARVSRAE</sequence>
<dbReference type="EMBL" id="CADCWF010000276">
    <property type="protein sequence ID" value="CAA9573380.1"/>
    <property type="molecule type" value="Genomic_DNA"/>
</dbReference>
<name>A0A6J4VAX8_9BACT</name>